<dbReference type="OrthoDB" id="974022at2759"/>
<dbReference type="EMBL" id="AWWV01000377">
    <property type="protein sequence ID" value="OMP12138.1"/>
    <property type="molecule type" value="Genomic_DNA"/>
</dbReference>
<dbReference type="Proteomes" id="UP000188268">
    <property type="component" value="Unassembled WGS sequence"/>
</dbReference>
<gene>
    <name evidence="1" type="ORF">CCACVL1_00105</name>
</gene>
<accession>A0A1R3KYP2</accession>
<dbReference type="AlphaFoldDB" id="A0A1R3KYP2"/>
<reference evidence="1 2" key="1">
    <citation type="submission" date="2013-09" db="EMBL/GenBank/DDBJ databases">
        <title>Corchorus capsularis genome sequencing.</title>
        <authorList>
            <person name="Alam M."/>
            <person name="Haque M.S."/>
            <person name="Islam M.S."/>
            <person name="Emdad E.M."/>
            <person name="Islam M.M."/>
            <person name="Ahmed B."/>
            <person name="Halim A."/>
            <person name="Hossen Q.M.M."/>
            <person name="Hossain M.Z."/>
            <person name="Ahmed R."/>
            <person name="Khan M.M."/>
            <person name="Islam R."/>
            <person name="Rashid M.M."/>
            <person name="Khan S.A."/>
            <person name="Rahman M.S."/>
            <person name="Alam M."/>
        </authorList>
    </citation>
    <scope>NUCLEOTIDE SEQUENCE [LARGE SCALE GENOMIC DNA]</scope>
    <source>
        <strain evidence="2">cv. CVL-1</strain>
        <tissue evidence="1">Whole seedling</tissue>
    </source>
</reference>
<evidence type="ECO:0000313" key="1">
    <source>
        <dbReference type="EMBL" id="OMP12138.1"/>
    </source>
</evidence>
<dbReference type="Gramene" id="OMP12138">
    <property type="protein sequence ID" value="OMP12138"/>
    <property type="gene ID" value="CCACVL1_00105"/>
</dbReference>
<dbReference type="OMA" id="CMEKSFK"/>
<keyword evidence="2" id="KW-1185">Reference proteome</keyword>
<proteinExistence type="predicted"/>
<feature type="non-terminal residue" evidence="1">
    <location>
        <position position="1"/>
    </location>
</feature>
<organism evidence="1 2">
    <name type="scientific">Corchorus capsularis</name>
    <name type="common">Jute</name>
    <dbReference type="NCBI Taxonomy" id="210143"/>
    <lineage>
        <taxon>Eukaryota</taxon>
        <taxon>Viridiplantae</taxon>
        <taxon>Streptophyta</taxon>
        <taxon>Embryophyta</taxon>
        <taxon>Tracheophyta</taxon>
        <taxon>Spermatophyta</taxon>
        <taxon>Magnoliopsida</taxon>
        <taxon>eudicotyledons</taxon>
        <taxon>Gunneridae</taxon>
        <taxon>Pentapetalae</taxon>
        <taxon>rosids</taxon>
        <taxon>malvids</taxon>
        <taxon>Malvales</taxon>
        <taxon>Malvaceae</taxon>
        <taxon>Grewioideae</taxon>
        <taxon>Apeibeae</taxon>
        <taxon>Corchorus</taxon>
    </lineage>
</organism>
<sequence>IIETRRSLPKDLTQEDMVMDSFFTNLETELASAETTVFSQEVEEALAKVEEALNIAPADFGDLARVCSIEKAFKVLCVSDCSSSFTLNQKAESLCMEKSFKELPERVAKAIRDKNMILGKESIKLTISQSLESNRIKFIETKAVTEEIDKKIG</sequence>
<protein>
    <submittedName>
        <fullName evidence="1">Uncharacterized protein</fullName>
    </submittedName>
</protein>
<comment type="caution">
    <text evidence="1">The sequence shown here is derived from an EMBL/GenBank/DDBJ whole genome shotgun (WGS) entry which is preliminary data.</text>
</comment>
<evidence type="ECO:0000313" key="2">
    <source>
        <dbReference type="Proteomes" id="UP000188268"/>
    </source>
</evidence>
<name>A0A1R3KYP2_COCAP</name>